<proteinExistence type="predicted"/>
<keyword evidence="1" id="KW-0560">Oxidoreductase</keyword>
<dbReference type="InterPro" id="IPR002872">
    <property type="entry name" value="Proline_DH_dom"/>
</dbReference>
<gene>
    <name evidence="3" type="primary">prodH</name>
    <name evidence="3" type="ORF">HLUCCX10_01230</name>
</gene>
<dbReference type="PANTHER" id="PTHR13914">
    <property type="entry name" value="PROLINE OXIDASE"/>
    <property type="match status" value="1"/>
</dbReference>
<dbReference type="InterPro" id="IPR029041">
    <property type="entry name" value="FAD-linked_oxidoreductase-like"/>
</dbReference>
<dbReference type="PANTHER" id="PTHR13914:SF0">
    <property type="entry name" value="PROLINE DEHYDROGENASE 1, MITOCHONDRIAL"/>
    <property type="match status" value="1"/>
</dbReference>
<organism evidence="3 4">
    <name type="scientific">Algoriphagus marincola HL-49</name>
    <dbReference type="NCBI Taxonomy" id="1305737"/>
    <lineage>
        <taxon>Bacteria</taxon>
        <taxon>Pseudomonadati</taxon>
        <taxon>Bacteroidota</taxon>
        <taxon>Cytophagia</taxon>
        <taxon>Cytophagales</taxon>
        <taxon>Cyclobacteriaceae</taxon>
        <taxon>Algoriphagus</taxon>
    </lineage>
</organism>
<reference evidence="3 4" key="1">
    <citation type="submission" date="2015-09" db="EMBL/GenBank/DDBJ databases">
        <title>Identification and resolution of microdiversity through metagenomic sequencing of parallel consortia.</title>
        <authorList>
            <person name="Nelson W.C."/>
            <person name="Romine M.F."/>
            <person name="Lindemann S.R."/>
        </authorList>
    </citation>
    <scope>NUCLEOTIDE SEQUENCE [LARGE SCALE GENOMIC DNA]</scope>
    <source>
        <strain evidence="3">HL-49</strain>
    </source>
</reference>
<sequence>MAVKPKISFENLEVAFASKTDAELRKMYLIFATLNNNLISDLGVGLANLAFKLKLPIKGIMKKTMFGHFCGGETIEETILTCQKLADYGVQAILDLSVEGKGDEESFEKTTEEIYQTMLKSAETDYMPFGVFKTTGLGDFHIMEKIQAGQKLTQAEEQAFNRVKERVDRLCKAAHDLGIRVMVDAEESWFQDVIDDLAYEAMEKYNKERCVVYNTYQMYRHDSLARLMKAHQVAQEKGYLFGAKPVRGAYMEKERERAEEMGYPDPIQPNKAATDQDYDAAIRFCVENGIHLVCASHNEKSNLELTELMDEFGLDPQDSRVFFSQLYGMSDNISFNLAKAGYKVVKYVPYGPVEKVMPYLTRRAAENTSIAGQSSREFELVKREMKRRKGV</sequence>
<evidence type="ECO:0000313" key="3">
    <source>
        <dbReference type="EMBL" id="KPQ19921.1"/>
    </source>
</evidence>
<dbReference type="Proteomes" id="UP000050421">
    <property type="component" value="Unassembled WGS sequence"/>
</dbReference>
<dbReference type="STRING" id="1305737.GCA_000526355_00669"/>
<dbReference type="EMBL" id="LJXT01000004">
    <property type="protein sequence ID" value="KPQ19921.1"/>
    <property type="molecule type" value="Genomic_DNA"/>
</dbReference>
<dbReference type="OrthoDB" id="1401444at2"/>
<accession>A0A0P8CAP1</accession>
<dbReference type="Pfam" id="PF01619">
    <property type="entry name" value="Pro_dh"/>
    <property type="match status" value="1"/>
</dbReference>
<name>A0A0P8CAP1_9BACT</name>
<feature type="domain" description="Proline dehydrogenase" evidence="2">
    <location>
        <begin position="81"/>
        <end position="375"/>
    </location>
</feature>
<evidence type="ECO:0000259" key="2">
    <source>
        <dbReference type="Pfam" id="PF01619"/>
    </source>
</evidence>
<comment type="caution">
    <text evidence="3">The sequence shown here is derived from an EMBL/GenBank/DDBJ whole genome shotgun (WGS) entry which is preliminary data.</text>
</comment>
<protein>
    <submittedName>
        <fullName evidence="3">Proline dehydrogenase ProdH</fullName>
    </submittedName>
</protein>
<dbReference type="GO" id="GO:0004657">
    <property type="term" value="F:proline dehydrogenase activity"/>
    <property type="evidence" value="ECO:0007669"/>
    <property type="project" value="InterPro"/>
</dbReference>
<dbReference type="GO" id="GO:0071949">
    <property type="term" value="F:FAD binding"/>
    <property type="evidence" value="ECO:0007669"/>
    <property type="project" value="TreeGrafter"/>
</dbReference>
<dbReference type="Gene3D" id="3.20.20.220">
    <property type="match status" value="1"/>
</dbReference>
<evidence type="ECO:0000256" key="1">
    <source>
        <dbReference type="ARBA" id="ARBA00023002"/>
    </source>
</evidence>
<dbReference type="eggNOG" id="COG0506">
    <property type="taxonomic scope" value="Bacteria"/>
</dbReference>
<dbReference type="PATRIC" id="fig|1305737.6.peg.838"/>
<evidence type="ECO:0000313" key="4">
    <source>
        <dbReference type="Proteomes" id="UP000050421"/>
    </source>
</evidence>
<dbReference type="AlphaFoldDB" id="A0A0P8CAP1"/>
<dbReference type="InterPro" id="IPR015659">
    <property type="entry name" value="Proline_oxidase"/>
</dbReference>
<dbReference type="GO" id="GO:0010133">
    <property type="term" value="P:L-proline catabolic process to L-glutamate"/>
    <property type="evidence" value="ECO:0007669"/>
    <property type="project" value="TreeGrafter"/>
</dbReference>
<dbReference type="SUPFAM" id="SSF51730">
    <property type="entry name" value="FAD-linked oxidoreductase"/>
    <property type="match status" value="1"/>
</dbReference>